<keyword evidence="12" id="KW-0326">Glycosidase</keyword>
<evidence type="ECO:0000259" key="11">
    <source>
        <dbReference type="SMART" id="SM00986"/>
    </source>
</evidence>
<dbReference type="AlphaFoldDB" id="C0VYJ1"/>
<organism evidence="12 13">
    <name type="scientific">Gleimia coleocanis DSM 15436</name>
    <dbReference type="NCBI Taxonomy" id="525245"/>
    <lineage>
        <taxon>Bacteria</taxon>
        <taxon>Bacillati</taxon>
        <taxon>Actinomycetota</taxon>
        <taxon>Actinomycetes</taxon>
        <taxon>Actinomycetales</taxon>
        <taxon>Actinomycetaceae</taxon>
        <taxon>Gleimia</taxon>
    </lineage>
</organism>
<feature type="active site" description="Proton acceptor" evidence="8 9">
    <location>
        <position position="68"/>
    </location>
</feature>
<comment type="catalytic activity">
    <reaction evidence="1 8 10">
        <text>Hydrolyzes single-stranded DNA or mismatched double-stranded DNA and polynucleotides, releasing free uracil.</text>
        <dbReference type="EC" id="3.2.2.27"/>
    </reaction>
</comment>
<comment type="similarity">
    <text evidence="3 8 10">Belongs to the uracil-DNA glycosylase (UDG) superfamily. UNG family.</text>
</comment>
<dbReference type="InterPro" id="IPR018085">
    <property type="entry name" value="Ura-DNA_Glyclase_AS"/>
</dbReference>
<comment type="subcellular location">
    <subcellularLocation>
        <location evidence="8">Cytoplasm</location>
    </subcellularLocation>
</comment>
<dbReference type="HOGENOM" id="CLU_032162_3_1_11"/>
<evidence type="ECO:0000256" key="5">
    <source>
        <dbReference type="ARBA" id="ARBA00022763"/>
    </source>
</evidence>
<proteinExistence type="inferred from homology"/>
<evidence type="ECO:0000256" key="2">
    <source>
        <dbReference type="ARBA" id="ARBA00002631"/>
    </source>
</evidence>
<dbReference type="EC" id="3.2.2.27" evidence="4 8"/>
<gene>
    <name evidence="8 12" type="primary">ung</name>
    <name evidence="12" type="ORF">HMPREF0044_0231</name>
</gene>
<dbReference type="SMART" id="SM00986">
    <property type="entry name" value="UDG"/>
    <property type="match status" value="1"/>
</dbReference>
<keyword evidence="5 8" id="KW-0227">DNA damage</keyword>
<keyword evidence="7 8" id="KW-0234">DNA repair</keyword>
<accession>C0VYJ1</accession>
<reference evidence="12 13" key="1">
    <citation type="submission" date="2009-01" db="EMBL/GenBank/DDBJ databases">
        <authorList>
            <person name="Qin X."/>
            <person name="Bachman B."/>
            <person name="Battles P."/>
            <person name="Bell A."/>
            <person name="Bess C."/>
            <person name="Bickham C."/>
            <person name="Chaboub L."/>
            <person name="Chen D."/>
            <person name="Coyle M."/>
            <person name="Deiros D.R."/>
            <person name="Dinh H."/>
            <person name="Forbes L."/>
            <person name="Fowler G."/>
            <person name="Francisco L."/>
            <person name="Fu Q."/>
            <person name="Gubbala S."/>
            <person name="Hale W."/>
            <person name="Han Y."/>
            <person name="Hemphill L."/>
            <person name="Highlander S.K."/>
            <person name="Hirani K."/>
            <person name="Hogues M."/>
            <person name="Jackson L."/>
            <person name="Jakkamsetti A."/>
            <person name="Javaid M."/>
            <person name="Jiang H."/>
            <person name="Korchina V."/>
            <person name="Kovar C."/>
            <person name="Lara F."/>
            <person name="Lee S."/>
            <person name="Mata R."/>
            <person name="Mathew T."/>
            <person name="Moen C."/>
            <person name="Morales K."/>
            <person name="Munidasa M."/>
            <person name="Nazareth L."/>
            <person name="Ngo R."/>
            <person name="Nguyen L."/>
            <person name="Okwuonu G."/>
            <person name="Ongeri F."/>
            <person name="Patil S."/>
            <person name="Petrosino J."/>
            <person name="Pham C."/>
            <person name="Pham P."/>
            <person name="Pu L.-L."/>
            <person name="Puazo M."/>
            <person name="Raj R."/>
            <person name="Reid J."/>
            <person name="Rouhana J."/>
            <person name="Saada N."/>
            <person name="Shang Y."/>
            <person name="Simmons D."/>
            <person name="Thornton R."/>
            <person name="Warren J."/>
            <person name="Weissenberger G."/>
            <person name="Zhang J."/>
            <person name="Zhang L."/>
            <person name="Zhou C."/>
            <person name="Zhu D."/>
            <person name="Muzny D."/>
            <person name="Worley K."/>
            <person name="Gibbs R."/>
        </authorList>
    </citation>
    <scope>NUCLEOTIDE SEQUENCE [LARGE SCALE GENOMIC DNA]</scope>
    <source>
        <strain evidence="12 13">DSM 15436</strain>
    </source>
</reference>
<evidence type="ECO:0000313" key="12">
    <source>
        <dbReference type="EMBL" id="EEH64494.1"/>
    </source>
</evidence>
<evidence type="ECO:0000256" key="9">
    <source>
        <dbReference type="PROSITE-ProRule" id="PRU10072"/>
    </source>
</evidence>
<evidence type="ECO:0000313" key="13">
    <source>
        <dbReference type="Proteomes" id="UP000010301"/>
    </source>
</evidence>
<protein>
    <recommendedName>
        <fullName evidence="4 8">Uracil-DNA glycosylase</fullName>
        <shortName evidence="8">UDG</shortName>
        <ecNumber evidence="4 8">3.2.2.27</ecNumber>
    </recommendedName>
</protein>
<dbReference type="CDD" id="cd10027">
    <property type="entry name" value="UDG-F1-like"/>
    <property type="match status" value="1"/>
</dbReference>
<dbReference type="SMART" id="SM00987">
    <property type="entry name" value="UreE_C"/>
    <property type="match status" value="1"/>
</dbReference>
<evidence type="ECO:0000256" key="3">
    <source>
        <dbReference type="ARBA" id="ARBA00008184"/>
    </source>
</evidence>
<dbReference type="PANTHER" id="PTHR11264">
    <property type="entry name" value="URACIL-DNA GLYCOSYLASE"/>
    <property type="match status" value="1"/>
</dbReference>
<dbReference type="PANTHER" id="PTHR11264:SF0">
    <property type="entry name" value="URACIL-DNA GLYCOSYLASE"/>
    <property type="match status" value="1"/>
</dbReference>
<dbReference type="EMBL" id="ACFG01000004">
    <property type="protein sequence ID" value="EEH64494.1"/>
    <property type="molecule type" value="Genomic_DNA"/>
</dbReference>
<keyword evidence="6 8" id="KW-0378">Hydrolase</keyword>
<evidence type="ECO:0000256" key="8">
    <source>
        <dbReference type="HAMAP-Rule" id="MF_00148"/>
    </source>
</evidence>
<dbReference type="Gene3D" id="3.40.470.10">
    <property type="entry name" value="Uracil-DNA glycosylase-like domain"/>
    <property type="match status" value="1"/>
</dbReference>
<dbReference type="RefSeq" id="WP_006547228.1">
    <property type="nucleotide sequence ID" value="NZ_DS999545.1"/>
</dbReference>
<dbReference type="NCBIfam" id="TIGR00628">
    <property type="entry name" value="ung"/>
    <property type="match status" value="1"/>
</dbReference>
<dbReference type="GO" id="GO:0005737">
    <property type="term" value="C:cytoplasm"/>
    <property type="evidence" value="ECO:0007669"/>
    <property type="project" value="UniProtKB-SubCell"/>
</dbReference>
<dbReference type="InterPro" id="IPR002043">
    <property type="entry name" value="UDG_fam1"/>
</dbReference>
<dbReference type="NCBIfam" id="NF003592">
    <property type="entry name" value="PRK05254.1-5"/>
    <property type="match status" value="1"/>
</dbReference>
<dbReference type="GO" id="GO:0004844">
    <property type="term" value="F:uracil DNA N-glycosylase activity"/>
    <property type="evidence" value="ECO:0007669"/>
    <property type="project" value="UniProtKB-UniRule"/>
</dbReference>
<evidence type="ECO:0000256" key="10">
    <source>
        <dbReference type="RuleBase" id="RU003780"/>
    </source>
</evidence>
<keyword evidence="13" id="KW-1185">Reference proteome</keyword>
<dbReference type="InterPro" id="IPR036895">
    <property type="entry name" value="Uracil-DNA_glycosylase-like_sf"/>
</dbReference>
<sequence length="241" mass="26618">MTWFLNLTALDPQWQTVFSPHQDALNALEKELETRVGEGAEILPAREQILRCFTYPLQNVKVLIVGQDPYPTPGNAVGLSFSVPPEVQLPASLRNIFKELSDDIRISPVEGELDLGLPANPNMPLRSGDLTDWAQQGVCLLNRVLTVEAGKPKSHNKLGWQTITEAAITALVERNKPLVVVLWGKDAQELKPLIPTSPEILVLESAHPSPLSARRGFFGSKPFSQANQHLEAWGLSPINWL</sequence>
<comment type="caution">
    <text evidence="12">The sequence shown here is derived from an EMBL/GenBank/DDBJ whole genome shotgun (WGS) entry which is preliminary data.</text>
</comment>
<dbReference type="eggNOG" id="COG0692">
    <property type="taxonomic scope" value="Bacteria"/>
</dbReference>
<dbReference type="PROSITE" id="PS00130">
    <property type="entry name" value="U_DNA_GLYCOSYLASE"/>
    <property type="match status" value="1"/>
</dbReference>
<dbReference type="InterPro" id="IPR005122">
    <property type="entry name" value="Uracil-DNA_glycosylase-like"/>
</dbReference>
<evidence type="ECO:0000256" key="1">
    <source>
        <dbReference type="ARBA" id="ARBA00001400"/>
    </source>
</evidence>
<dbReference type="SUPFAM" id="SSF52141">
    <property type="entry name" value="Uracil-DNA glycosylase-like"/>
    <property type="match status" value="1"/>
</dbReference>
<dbReference type="NCBIfam" id="NF003588">
    <property type="entry name" value="PRK05254.1-1"/>
    <property type="match status" value="1"/>
</dbReference>
<evidence type="ECO:0000256" key="6">
    <source>
        <dbReference type="ARBA" id="ARBA00022801"/>
    </source>
</evidence>
<dbReference type="STRING" id="525245.HMPREF0044_0231"/>
<comment type="function">
    <text evidence="2 8 10">Excises uracil residues from the DNA which can arise as a result of misincorporation of dUMP residues by DNA polymerase or due to deamination of cytosine.</text>
</comment>
<dbReference type="Pfam" id="PF03167">
    <property type="entry name" value="UDG"/>
    <property type="match status" value="1"/>
</dbReference>
<evidence type="ECO:0000256" key="7">
    <source>
        <dbReference type="ARBA" id="ARBA00023204"/>
    </source>
</evidence>
<name>C0VYJ1_9ACTO</name>
<dbReference type="Proteomes" id="UP000010301">
    <property type="component" value="Unassembled WGS sequence"/>
</dbReference>
<dbReference type="OrthoDB" id="9804372at2"/>
<keyword evidence="8" id="KW-0963">Cytoplasm</keyword>
<evidence type="ECO:0000256" key="4">
    <source>
        <dbReference type="ARBA" id="ARBA00012030"/>
    </source>
</evidence>
<dbReference type="GO" id="GO:0097510">
    <property type="term" value="P:base-excision repair, AP site formation via deaminated base removal"/>
    <property type="evidence" value="ECO:0007669"/>
    <property type="project" value="TreeGrafter"/>
</dbReference>
<dbReference type="HAMAP" id="MF_00148">
    <property type="entry name" value="UDG"/>
    <property type="match status" value="1"/>
</dbReference>
<feature type="domain" description="Uracil-DNA glycosylase-like" evidence="11">
    <location>
        <begin position="53"/>
        <end position="230"/>
    </location>
</feature>